<evidence type="ECO:0000256" key="1">
    <source>
        <dbReference type="SAM" id="Coils"/>
    </source>
</evidence>
<gene>
    <name evidence="3" type="ORF">K458DRAFT_424538</name>
</gene>
<evidence type="ECO:0000313" key="3">
    <source>
        <dbReference type="EMBL" id="KAF2676791.1"/>
    </source>
</evidence>
<dbReference type="EMBL" id="MU005630">
    <property type="protein sequence ID" value="KAF2676791.1"/>
    <property type="molecule type" value="Genomic_DNA"/>
</dbReference>
<feature type="region of interest" description="Disordered" evidence="2">
    <location>
        <begin position="184"/>
        <end position="248"/>
    </location>
</feature>
<evidence type="ECO:0000313" key="4">
    <source>
        <dbReference type="Proteomes" id="UP000799291"/>
    </source>
</evidence>
<accession>A0A6G1IFQ2</accession>
<keyword evidence="4" id="KW-1185">Reference proteome</keyword>
<dbReference type="OrthoDB" id="5377009at2759"/>
<dbReference type="Proteomes" id="UP000799291">
    <property type="component" value="Unassembled WGS sequence"/>
</dbReference>
<feature type="compositionally biased region" description="Acidic residues" evidence="2">
    <location>
        <begin position="193"/>
        <end position="208"/>
    </location>
</feature>
<feature type="compositionally biased region" description="Polar residues" evidence="2">
    <location>
        <begin position="12"/>
        <end position="30"/>
    </location>
</feature>
<feature type="region of interest" description="Disordered" evidence="2">
    <location>
        <begin position="1"/>
        <end position="30"/>
    </location>
</feature>
<sequence length="549" mass="60265">MPAALSMHQAVETPTSPRALQHPPSSHATQCSLRDRRNSLHPLKQHPSSVAAQVDIGSFEDVDFTEPIRPPPSALTSATAYNPHSELPSPLENYASSPAVGHQRSLTGTFFDNCQPFLNRATSTLQQHTSRASTSLHSPTKSLASFIPSRSTIESTASQPKIRAGAKALQSWFNGTSERIQLGVGSAAHYRDESDDDYDSEEDEEDDGNMMASIFNRGPALTRASNESSRESQGPQGPAPSRPQTGSTASNRFAWLLSTPKNASNPPAIPSPTYHNPSDELINLNISQALFPHGPVDPLAPSSFNDLLTTAESLLSRYQTSYRQLSTALVDARAEQSAQDDELDEADTRIRHLKSQLETMATRANDQDEQMRRLMEELMFERKARQEEEAVRKKSLALVRSSAECEHGECMSPVRRRNRISNSDISVDSGFESECETDAASVFSRTNCISPTGTDMSSVHETDDRETTPKGKKPQQLQRRSTYDKVRDGSISLEKSSWGCANCEGGAQASVWGRLAKEREENSLLRRRVGELEEAVDGTLNIVDGPWGV</sequence>
<dbReference type="AlphaFoldDB" id="A0A6G1IFQ2"/>
<feature type="coiled-coil region" evidence="1">
    <location>
        <begin position="343"/>
        <end position="377"/>
    </location>
</feature>
<proteinExistence type="predicted"/>
<protein>
    <submittedName>
        <fullName evidence="3">Uncharacterized protein</fullName>
    </submittedName>
</protein>
<feature type="compositionally biased region" description="Basic and acidic residues" evidence="2">
    <location>
        <begin position="458"/>
        <end position="469"/>
    </location>
</feature>
<reference evidence="3" key="1">
    <citation type="journal article" date="2020" name="Stud. Mycol.">
        <title>101 Dothideomycetes genomes: a test case for predicting lifestyles and emergence of pathogens.</title>
        <authorList>
            <person name="Haridas S."/>
            <person name="Albert R."/>
            <person name="Binder M."/>
            <person name="Bloem J."/>
            <person name="Labutti K."/>
            <person name="Salamov A."/>
            <person name="Andreopoulos B."/>
            <person name="Baker S."/>
            <person name="Barry K."/>
            <person name="Bills G."/>
            <person name="Bluhm B."/>
            <person name="Cannon C."/>
            <person name="Castanera R."/>
            <person name="Culley D."/>
            <person name="Daum C."/>
            <person name="Ezra D."/>
            <person name="Gonzalez J."/>
            <person name="Henrissat B."/>
            <person name="Kuo A."/>
            <person name="Liang C."/>
            <person name="Lipzen A."/>
            <person name="Lutzoni F."/>
            <person name="Magnuson J."/>
            <person name="Mondo S."/>
            <person name="Nolan M."/>
            <person name="Ohm R."/>
            <person name="Pangilinan J."/>
            <person name="Park H.-J."/>
            <person name="Ramirez L."/>
            <person name="Alfaro M."/>
            <person name="Sun H."/>
            <person name="Tritt A."/>
            <person name="Yoshinaga Y."/>
            <person name="Zwiers L.-H."/>
            <person name="Turgeon B."/>
            <person name="Goodwin S."/>
            <person name="Spatafora J."/>
            <person name="Crous P."/>
            <person name="Grigoriev I."/>
        </authorList>
    </citation>
    <scope>NUCLEOTIDE SEQUENCE</scope>
    <source>
        <strain evidence="3">CBS 122367</strain>
    </source>
</reference>
<feature type="compositionally biased region" description="Polar residues" evidence="2">
    <location>
        <begin position="223"/>
        <end position="235"/>
    </location>
</feature>
<feature type="region of interest" description="Disordered" evidence="2">
    <location>
        <begin position="449"/>
        <end position="486"/>
    </location>
</feature>
<organism evidence="3 4">
    <name type="scientific">Lentithecium fluviatile CBS 122367</name>
    <dbReference type="NCBI Taxonomy" id="1168545"/>
    <lineage>
        <taxon>Eukaryota</taxon>
        <taxon>Fungi</taxon>
        <taxon>Dikarya</taxon>
        <taxon>Ascomycota</taxon>
        <taxon>Pezizomycotina</taxon>
        <taxon>Dothideomycetes</taxon>
        <taxon>Pleosporomycetidae</taxon>
        <taxon>Pleosporales</taxon>
        <taxon>Massarineae</taxon>
        <taxon>Lentitheciaceae</taxon>
        <taxon>Lentithecium</taxon>
    </lineage>
</organism>
<keyword evidence="1" id="KW-0175">Coiled coil</keyword>
<name>A0A6G1IFQ2_9PLEO</name>
<evidence type="ECO:0000256" key="2">
    <source>
        <dbReference type="SAM" id="MobiDB-lite"/>
    </source>
</evidence>